<name>A0A6B1DMT4_9CHLR</name>
<gene>
    <name evidence="1" type="ORF">F4Y08_00350</name>
</gene>
<protein>
    <submittedName>
        <fullName evidence="1">Uncharacterized protein</fullName>
    </submittedName>
</protein>
<reference evidence="1" key="1">
    <citation type="submission" date="2019-09" db="EMBL/GenBank/DDBJ databases">
        <title>Characterisation of the sponge microbiome using genome-centric metagenomics.</title>
        <authorList>
            <person name="Engelberts J.P."/>
            <person name="Robbins S.J."/>
            <person name="De Goeij J.M."/>
            <person name="Aranda M."/>
            <person name="Bell S.C."/>
            <person name="Webster N.S."/>
        </authorList>
    </citation>
    <scope>NUCLEOTIDE SEQUENCE</scope>
    <source>
        <strain evidence="1">SB0662_bin_9</strain>
    </source>
</reference>
<comment type="caution">
    <text evidence="1">The sequence shown here is derived from an EMBL/GenBank/DDBJ whole genome shotgun (WGS) entry which is preliminary data.</text>
</comment>
<dbReference type="EMBL" id="VXPY01000002">
    <property type="protein sequence ID" value="MYD88780.1"/>
    <property type="molecule type" value="Genomic_DNA"/>
</dbReference>
<evidence type="ECO:0000313" key="1">
    <source>
        <dbReference type="EMBL" id="MYD88780.1"/>
    </source>
</evidence>
<organism evidence="1">
    <name type="scientific">Caldilineaceae bacterium SB0662_bin_9</name>
    <dbReference type="NCBI Taxonomy" id="2605258"/>
    <lineage>
        <taxon>Bacteria</taxon>
        <taxon>Bacillati</taxon>
        <taxon>Chloroflexota</taxon>
        <taxon>Caldilineae</taxon>
        <taxon>Caldilineales</taxon>
        <taxon>Caldilineaceae</taxon>
    </lineage>
</organism>
<dbReference type="AlphaFoldDB" id="A0A6B1DMT4"/>
<proteinExistence type="predicted"/>
<sequence length="96" mass="10792">MDGAFGAWTKDSPTHLRPLLPVLQRRARRRSEAADPVLLALWQTLAPDVREPLRHRGEVWSGALRARFRPRACLARGLKTEAGAHRLVRLTAHGLD</sequence>
<accession>A0A6B1DMT4</accession>